<evidence type="ECO:0000313" key="4">
    <source>
        <dbReference type="Ensembl" id="ENSSORP00005000086.1"/>
    </source>
</evidence>
<dbReference type="Proteomes" id="UP000472271">
    <property type="component" value="Chromosome 3"/>
</dbReference>
<keyword evidence="1" id="KW-0175">Coiled coil</keyword>
<dbReference type="Ensembl" id="ENSSORT00005000101.1">
    <property type="protein sequence ID" value="ENSSORP00005000086.1"/>
    <property type="gene ID" value="ENSSORG00005000072.1"/>
</dbReference>
<evidence type="ECO:0000256" key="1">
    <source>
        <dbReference type="SAM" id="Coils"/>
    </source>
</evidence>
<dbReference type="InterPro" id="IPR028002">
    <property type="entry name" value="Myb_DNA-bind_5"/>
</dbReference>
<sequence>QNQVIHGQADGKATGHKDQASSRTVKTGDKVEHTLPAQVTTGAKAWKPPYLNEDFARTMHFVCLMENLENVEGPCPRKRKMKFEASELEVFVEEANQHLTELQQRNLNITRRNMIWEDICAKVNAVGQVRRTAEEVKKRWQDLRRRTKEKVAYNKTLANKTGGGPAEESPLSATEQQDTLEPETMFILSHPRRRPAVKDIDIELVQEQKRQSAALEDGLQLIVQELRSVTSATRALRQDTRAIVAHSRQLVSAVSGLTMAINTLTRGIEDAGKAVGVSGNPSGPSFEEPTYGRESARGNRGSHTRRTLRQRRKTM</sequence>
<dbReference type="PANTHER" id="PTHR23098">
    <property type="entry name" value="AGAP001331-PA-RELATED"/>
    <property type="match status" value="1"/>
</dbReference>
<feature type="coiled-coil region" evidence="1">
    <location>
        <begin position="85"/>
        <end position="112"/>
    </location>
</feature>
<organism evidence="4 5">
    <name type="scientific">Sphaeramia orbicularis</name>
    <name type="common">orbiculate cardinalfish</name>
    <dbReference type="NCBI Taxonomy" id="375764"/>
    <lineage>
        <taxon>Eukaryota</taxon>
        <taxon>Metazoa</taxon>
        <taxon>Chordata</taxon>
        <taxon>Craniata</taxon>
        <taxon>Vertebrata</taxon>
        <taxon>Euteleostomi</taxon>
        <taxon>Actinopterygii</taxon>
        <taxon>Neopterygii</taxon>
        <taxon>Teleostei</taxon>
        <taxon>Neoteleostei</taxon>
        <taxon>Acanthomorphata</taxon>
        <taxon>Gobiaria</taxon>
        <taxon>Kurtiformes</taxon>
        <taxon>Apogonoidei</taxon>
        <taxon>Apogonidae</taxon>
        <taxon>Apogoninae</taxon>
        <taxon>Sphaeramia</taxon>
    </lineage>
</organism>
<feature type="compositionally biased region" description="Basic residues" evidence="2">
    <location>
        <begin position="300"/>
        <end position="315"/>
    </location>
</feature>
<feature type="region of interest" description="Disordered" evidence="2">
    <location>
        <begin position="1"/>
        <end position="29"/>
    </location>
</feature>
<proteinExistence type="predicted"/>
<evidence type="ECO:0000313" key="5">
    <source>
        <dbReference type="Proteomes" id="UP000472271"/>
    </source>
</evidence>
<dbReference type="PANTHER" id="PTHR23098:SF16">
    <property type="entry name" value="REGULATORY PROTEIN ZESTE"/>
    <property type="match status" value="1"/>
</dbReference>
<protein>
    <recommendedName>
        <fullName evidence="3">Myb/SANT-like DNA-binding domain-containing protein</fullName>
    </recommendedName>
</protein>
<reference evidence="4" key="1">
    <citation type="submission" date="2019-06" db="EMBL/GenBank/DDBJ databases">
        <authorList>
            <consortium name="Wellcome Sanger Institute Data Sharing"/>
        </authorList>
    </citation>
    <scope>NUCLEOTIDE SEQUENCE [LARGE SCALE GENOMIC DNA]</scope>
</reference>
<reference evidence="4" key="2">
    <citation type="submission" date="2025-08" db="UniProtKB">
        <authorList>
            <consortium name="Ensembl"/>
        </authorList>
    </citation>
    <scope>IDENTIFICATION</scope>
</reference>
<reference evidence="4" key="3">
    <citation type="submission" date="2025-09" db="UniProtKB">
        <authorList>
            <consortium name="Ensembl"/>
        </authorList>
    </citation>
    <scope>IDENTIFICATION</scope>
</reference>
<feature type="compositionally biased region" description="Basic and acidic residues" evidence="2">
    <location>
        <begin position="13"/>
        <end position="29"/>
    </location>
</feature>
<dbReference type="Pfam" id="PF13873">
    <property type="entry name" value="Myb_DNA-bind_5"/>
    <property type="match status" value="1"/>
</dbReference>
<feature type="domain" description="Myb/SANT-like DNA-binding" evidence="3">
    <location>
        <begin position="79"/>
        <end position="152"/>
    </location>
</feature>
<evidence type="ECO:0000259" key="3">
    <source>
        <dbReference type="Pfam" id="PF13873"/>
    </source>
</evidence>
<evidence type="ECO:0000256" key="2">
    <source>
        <dbReference type="SAM" id="MobiDB-lite"/>
    </source>
</evidence>
<dbReference type="AlphaFoldDB" id="A0A672YBY4"/>
<name>A0A672YBY4_9TELE</name>
<feature type="region of interest" description="Disordered" evidence="2">
    <location>
        <begin position="153"/>
        <end position="178"/>
    </location>
</feature>
<keyword evidence="5" id="KW-1185">Reference proteome</keyword>
<accession>A0A672YBY4</accession>
<dbReference type="InParanoid" id="A0A672YBY4"/>
<feature type="region of interest" description="Disordered" evidence="2">
    <location>
        <begin position="275"/>
        <end position="315"/>
    </location>
</feature>
<dbReference type="GO" id="GO:0005634">
    <property type="term" value="C:nucleus"/>
    <property type="evidence" value="ECO:0007669"/>
    <property type="project" value="TreeGrafter"/>
</dbReference>